<dbReference type="AlphaFoldDB" id="A0A978W3C1"/>
<dbReference type="Gene3D" id="2.90.10.10">
    <property type="entry name" value="Bulb-type lectin domain"/>
    <property type="match status" value="1"/>
</dbReference>
<reference evidence="5" key="1">
    <citation type="journal article" date="2021" name="Front. Plant Sci.">
        <title>Chromosome-Scale Genome Assembly for Chinese Sour Jujube and Insights Into Its Genome Evolution and Domestication Signature.</title>
        <authorList>
            <person name="Shen L.-Y."/>
            <person name="Luo H."/>
            <person name="Wang X.-L."/>
            <person name="Wang X.-M."/>
            <person name="Qiu X.-J."/>
            <person name="Liu H."/>
            <person name="Zhou S.-S."/>
            <person name="Jia K.-H."/>
            <person name="Nie S."/>
            <person name="Bao Y.-T."/>
            <person name="Zhang R.-G."/>
            <person name="Yun Q.-Z."/>
            <person name="Chai Y.-H."/>
            <person name="Lu J.-Y."/>
            <person name="Li Y."/>
            <person name="Zhao S.-W."/>
            <person name="Mao J.-F."/>
            <person name="Jia S.-G."/>
            <person name="Mao Y.-M."/>
        </authorList>
    </citation>
    <scope>NUCLEOTIDE SEQUENCE</scope>
    <source>
        <strain evidence="5">AT0</strain>
        <tissue evidence="5">Leaf</tissue>
    </source>
</reference>
<dbReference type="PANTHER" id="PTHR32444">
    <property type="entry name" value="BULB-TYPE LECTIN DOMAIN-CONTAINING PROTEIN"/>
    <property type="match status" value="1"/>
</dbReference>
<comment type="caution">
    <text evidence="5">The sequence shown here is derived from an EMBL/GenBank/DDBJ whole genome shotgun (WGS) entry which is preliminary data.</text>
</comment>
<accession>A0A978W3C1</accession>
<dbReference type="Proteomes" id="UP000813462">
    <property type="component" value="Unassembled WGS sequence"/>
</dbReference>
<dbReference type="PROSITE" id="PS50927">
    <property type="entry name" value="BULB_LECTIN"/>
    <property type="match status" value="1"/>
</dbReference>
<sequence>MKMGWVANRDTPLTNIVNNYWILDIGAYRNLVLSDGNSTSITINSESPAMSSNTVAILLDTGNLVLKAGEHILWLKQQPHNHFLTSWVSLGVSALGAFTLGLDPNAKQLVPNLAIPQIKMITVPVIYSSSWIKMNIWGNPHVSRGQRWGMDTVVSTNL</sequence>
<dbReference type="Pfam" id="PF01453">
    <property type="entry name" value="B_lectin"/>
    <property type="match status" value="1"/>
</dbReference>
<evidence type="ECO:0000313" key="6">
    <source>
        <dbReference type="Proteomes" id="UP000813462"/>
    </source>
</evidence>
<dbReference type="InterPro" id="IPR036426">
    <property type="entry name" value="Bulb-type_lectin_dom_sf"/>
</dbReference>
<organism evidence="5 6">
    <name type="scientific">Ziziphus jujuba var. spinosa</name>
    <dbReference type="NCBI Taxonomy" id="714518"/>
    <lineage>
        <taxon>Eukaryota</taxon>
        <taxon>Viridiplantae</taxon>
        <taxon>Streptophyta</taxon>
        <taxon>Embryophyta</taxon>
        <taxon>Tracheophyta</taxon>
        <taxon>Spermatophyta</taxon>
        <taxon>Magnoliopsida</taxon>
        <taxon>eudicotyledons</taxon>
        <taxon>Gunneridae</taxon>
        <taxon>Pentapetalae</taxon>
        <taxon>rosids</taxon>
        <taxon>fabids</taxon>
        <taxon>Rosales</taxon>
        <taxon>Rhamnaceae</taxon>
        <taxon>Paliureae</taxon>
        <taxon>Ziziphus</taxon>
    </lineage>
</organism>
<dbReference type="PANTHER" id="PTHR32444:SF247">
    <property type="entry name" value="OS01G0958200 PROTEIN"/>
    <property type="match status" value="1"/>
</dbReference>
<evidence type="ECO:0000313" key="5">
    <source>
        <dbReference type="EMBL" id="KAH7546455.1"/>
    </source>
</evidence>
<evidence type="ECO:0000256" key="3">
    <source>
        <dbReference type="ARBA" id="ARBA00023180"/>
    </source>
</evidence>
<keyword evidence="1" id="KW-0732">Signal</keyword>
<dbReference type="SUPFAM" id="SSF51110">
    <property type="entry name" value="alpha-D-mannose-specific plant lectins"/>
    <property type="match status" value="1"/>
</dbReference>
<keyword evidence="2" id="KW-1015">Disulfide bond</keyword>
<keyword evidence="3" id="KW-0325">Glycoprotein</keyword>
<dbReference type="InterPro" id="IPR001480">
    <property type="entry name" value="Bulb-type_lectin_dom"/>
</dbReference>
<gene>
    <name evidence="5" type="ORF">FEM48_Zijuj01G0202600</name>
</gene>
<feature type="domain" description="Bulb-type lectin" evidence="4">
    <location>
        <begin position="1"/>
        <end position="79"/>
    </location>
</feature>
<name>A0A978W3C1_ZIZJJ</name>
<dbReference type="EMBL" id="JAEACU010000001">
    <property type="protein sequence ID" value="KAH7546455.1"/>
    <property type="molecule type" value="Genomic_DNA"/>
</dbReference>
<evidence type="ECO:0000256" key="1">
    <source>
        <dbReference type="ARBA" id="ARBA00022729"/>
    </source>
</evidence>
<evidence type="ECO:0000259" key="4">
    <source>
        <dbReference type="PROSITE" id="PS50927"/>
    </source>
</evidence>
<evidence type="ECO:0000256" key="2">
    <source>
        <dbReference type="ARBA" id="ARBA00023157"/>
    </source>
</evidence>
<protein>
    <recommendedName>
        <fullName evidence="4">Bulb-type lectin domain-containing protein</fullName>
    </recommendedName>
</protein>
<proteinExistence type="predicted"/>